<evidence type="ECO:0000313" key="1">
    <source>
        <dbReference type="EMBL" id="RKP28682.1"/>
    </source>
</evidence>
<proteinExistence type="predicted"/>
<sequence length="84" mass="8815">SFVTTDPAPHTAPSPMVTPGITVTPLLNHTVFPTVIGFAYSTDCNRKVGSTGCVTVMKLQLGPIITLSPKVMSAQSKKVALKFA</sequence>
<accession>A0A4P9Z8T6</accession>
<protein>
    <submittedName>
        <fullName evidence="1">Uncharacterized protein</fullName>
    </submittedName>
</protein>
<dbReference type="Proteomes" id="UP000268321">
    <property type="component" value="Unassembled WGS sequence"/>
</dbReference>
<reference evidence="2" key="1">
    <citation type="journal article" date="2018" name="Nat. Microbiol.">
        <title>Leveraging single-cell genomics to expand the fungal tree of life.</title>
        <authorList>
            <person name="Ahrendt S.R."/>
            <person name="Quandt C.A."/>
            <person name="Ciobanu D."/>
            <person name="Clum A."/>
            <person name="Salamov A."/>
            <person name="Andreopoulos B."/>
            <person name="Cheng J.F."/>
            <person name="Woyke T."/>
            <person name="Pelin A."/>
            <person name="Henrissat B."/>
            <person name="Reynolds N.K."/>
            <person name="Benny G.L."/>
            <person name="Smith M.E."/>
            <person name="James T.Y."/>
            <person name="Grigoriev I.V."/>
        </authorList>
    </citation>
    <scope>NUCLEOTIDE SEQUENCE [LARGE SCALE GENOMIC DNA]</scope>
    <source>
        <strain evidence="2">Baker2002</strain>
    </source>
</reference>
<dbReference type="OrthoDB" id="5351653at2759"/>
<keyword evidence="2" id="KW-1185">Reference proteome</keyword>
<organism evidence="1 2">
    <name type="scientific">Metschnikowia bicuspidata</name>
    <dbReference type="NCBI Taxonomy" id="27322"/>
    <lineage>
        <taxon>Eukaryota</taxon>
        <taxon>Fungi</taxon>
        <taxon>Dikarya</taxon>
        <taxon>Ascomycota</taxon>
        <taxon>Saccharomycotina</taxon>
        <taxon>Pichiomycetes</taxon>
        <taxon>Metschnikowiaceae</taxon>
        <taxon>Metschnikowia</taxon>
    </lineage>
</organism>
<evidence type="ECO:0000313" key="2">
    <source>
        <dbReference type="Proteomes" id="UP000268321"/>
    </source>
</evidence>
<dbReference type="EMBL" id="ML004691">
    <property type="protein sequence ID" value="RKP28682.1"/>
    <property type="molecule type" value="Genomic_DNA"/>
</dbReference>
<gene>
    <name evidence="1" type="ORF">METBISCDRAFT_20330</name>
</gene>
<dbReference type="AlphaFoldDB" id="A0A4P9Z8T6"/>
<feature type="non-terminal residue" evidence="1">
    <location>
        <position position="1"/>
    </location>
</feature>
<name>A0A4P9Z8T6_9ASCO</name>